<sequence>MVRRIQSHAQSCRTSRKHARPVGAAMKRRNHAIVIIVMALLAALALGSGCLYMLYAHDSANHNQPPASSAAGTRESAEQHAQSDQDTAETSRSDTLDRDAVPSPNATLQKASNRIHAVQSAVDSAARSNGGTWSVYVEDLATGAIVNVNDQPMVAASEIKLYVMLAVQDGIEQGTLNTGGQDIDMLMNQMITVSSNAATNQLVLMLGDGDMATGMQRVTQTAARYGFRDSRQLRALADAGTDGTGTENWTSAADCGRFLKELYQGKLVSEQASRSMLDLLLGQTRRAKIPAGVPNGIQVANKTGELSGVENDAAIIWGKDVSGGDHDYVMVVMTSGVVSSTAQQQIAALSAQVYESMTS</sequence>
<evidence type="ECO:0000256" key="2">
    <source>
        <dbReference type="SAM" id="Phobius"/>
    </source>
</evidence>
<dbReference type="InterPro" id="IPR045155">
    <property type="entry name" value="Beta-lactam_cat"/>
</dbReference>
<accession>A0A7Y0EY54</accession>
<keyword evidence="2" id="KW-1133">Transmembrane helix</keyword>
<comment type="caution">
    <text evidence="4">The sequence shown here is derived from an EMBL/GenBank/DDBJ whole genome shotgun (WGS) entry which is preliminary data.</text>
</comment>
<keyword evidence="2" id="KW-0812">Transmembrane</keyword>
<dbReference type="Pfam" id="PF13354">
    <property type="entry name" value="Beta-lactamase2"/>
    <property type="match status" value="2"/>
</dbReference>
<organism evidence="4 5">
    <name type="scientific">Bifidobacterium olomucense</name>
    <dbReference type="NCBI Taxonomy" id="2675324"/>
    <lineage>
        <taxon>Bacteria</taxon>
        <taxon>Bacillati</taxon>
        <taxon>Actinomycetota</taxon>
        <taxon>Actinomycetes</taxon>
        <taxon>Bifidobacteriales</taxon>
        <taxon>Bifidobacteriaceae</taxon>
        <taxon>Bifidobacterium</taxon>
    </lineage>
</organism>
<dbReference type="GO" id="GO:0008800">
    <property type="term" value="F:beta-lactamase activity"/>
    <property type="evidence" value="ECO:0007669"/>
    <property type="project" value="InterPro"/>
</dbReference>
<feature type="domain" description="Beta-lactamase class A catalytic" evidence="3">
    <location>
        <begin position="184"/>
        <end position="334"/>
    </location>
</feature>
<dbReference type="EMBL" id="JAAIIG010000004">
    <property type="protein sequence ID" value="NMM98263.1"/>
    <property type="molecule type" value="Genomic_DNA"/>
</dbReference>
<dbReference type="Proteomes" id="UP000543419">
    <property type="component" value="Unassembled WGS sequence"/>
</dbReference>
<evidence type="ECO:0000313" key="4">
    <source>
        <dbReference type="EMBL" id="NMM98263.1"/>
    </source>
</evidence>
<proteinExistence type="predicted"/>
<dbReference type="PANTHER" id="PTHR35333">
    <property type="entry name" value="BETA-LACTAMASE"/>
    <property type="match status" value="1"/>
</dbReference>
<evidence type="ECO:0000256" key="1">
    <source>
        <dbReference type="SAM" id="MobiDB-lite"/>
    </source>
</evidence>
<dbReference type="AlphaFoldDB" id="A0A7Y0EY54"/>
<keyword evidence="2" id="KW-0472">Membrane</keyword>
<feature type="transmembrane region" description="Helical" evidence="2">
    <location>
        <begin position="32"/>
        <end position="55"/>
    </location>
</feature>
<dbReference type="Gene3D" id="3.40.710.10">
    <property type="entry name" value="DD-peptidase/beta-lactamase superfamily"/>
    <property type="match status" value="1"/>
</dbReference>
<evidence type="ECO:0000259" key="3">
    <source>
        <dbReference type="Pfam" id="PF13354"/>
    </source>
</evidence>
<feature type="domain" description="Beta-lactamase class A catalytic" evidence="3">
    <location>
        <begin position="134"/>
        <end position="177"/>
    </location>
</feature>
<dbReference type="SUPFAM" id="SSF56601">
    <property type="entry name" value="beta-lactamase/transpeptidase-like"/>
    <property type="match status" value="1"/>
</dbReference>
<feature type="compositionally biased region" description="Basic and acidic residues" evidence="1">
    <location>
        <begin position="75"/>
        <end position="100"/>
    </location>
</feature>
<dbReference type="GO" id="GO:0030655">
    <property type="term" value="P:beta-lactam antibiotic catabolic process"/>
    <property type="evidence" value="ECO:0007669"/>
    <property type="project" value="InterPro"/>
</dbReference>
<feature type="region of interest" description="Disordered" evidence="1">
    <location>
        <begin position="63"/>
        <end position="113"/>
    </location>
</feature>
<dbReference type="GO" id="GO:0046677">
    <property type="term" value="P:response to antibiotic"/>
    <property type="evidence" value="ECO:0007669"/>
    <property type="project" value="InterPro"/>
</dbReference>
<evidence type="ECO:0000313" key="5">
    <source>
        <dbReference type="Proteomes" id="UP000543419"/>
    </source>
</evidence>
<dbReference type="InterPro" id="IPR000871">
    <property type="entry name" value="Beta-lactam_class-A"/>
</dbReference>
<name>A0A7Y0EY54_9BIFI</name>
<feature type="region of interest" description="Disordered" evidence="1">
    <location>
        <begin position="1"/>
        <end position="25"/>
    </location>
</feature>
<feature type="compositionally biased region" description="Basic residues" evidence="1">
    <location>
        <begin position="14"/>
        <end position="25"/>
    </location>
</feature>
<keyword evidence="5" id="KW-1185">Reference proteome</keyword>
<keyword evidence="4" id="KW-0378">Hydrolase</keyword>
<dbReference type="InterPro" id="IPR012338">
    <property type="entry name" value="Beta-lactam/transpept-like"/>
</dbReference>
<gene>
    <name evidence="4" type="ORF">G1C97_1212</name>
</gene>
<protein>
    <submittedName>
        <fullName evidence="4">Serine hydrolase</fullName>
    </submittedName>
</protein>
<reference evidence="4 5" key="1">
    <citation type="submission" date="2020-02" db="EMBL/GenBank/DDBJ databases">
        <title>Characterization of phylogenetic diversity of novel bifidobacterial species isolated in Czech ZOOs.</title>
        <authorList>
            <person name="Lugli G.A."/>
            <person name="Vera N.B."/>
            <person name="Ventura M."/>
        </authorList>
    </citation>
    <scope>NUCLEOTIDE SEQUENCE [LARGE SCALE GENOMIC DNA]</scope>
    <source>
        <strain evidence="4 5">DSM 109959</strain>
    </source>
</reference>
<dbReference type="PANTHER" id="PTHR35333:SF3">
    <property type="entry name" value="BETA-LACTAMASE-TYPE TRANSPEPTIDASE FOLD CONTAINING PROTEIN"/>
    <property type="match status" value="1"/>
</dbReference>